<evidence type="ECO:0000259" key="2">
    <source>
        <dbReference type="Pfam" id="PF22974"/>
    </source>
</evidence>
<feature type="domain" description="DUF7223" evidence="3">
    <location>
        <begin position="288"/>
        <end position="510"/>
    </location>
</feature>
<evidence type="ECO:0000313" key="4">
    <source>
        <dbReference type="EMBL" id="SGZ26474.1"/>
    </source>
</evidence>
<dbReference type="Pfam" id="PF23865">
    <property type="entry name" value="DUF7223"/>
    <property type="match status" value="1"/>
</dbReference>
<sequence>MLISIWIAAMCLAAVARTDKLTPYPLYDTEHEPPDDTFYPMAVEHTGTPDLAALSSALDLQDQEIFVWAGEKGRTGESMMAVMELDTHGTEKQVLNMQRFASLVAHVECGSIETRIEFKSREVFSYAATSWSWVNSHPDHIFVLFTHWQGCLTDEGNFKPFHFHTLVTDAASSTITLQGATKIWKEAAHTFTLEVGDPSPSPKLISDFKLARSVRRRSAAGRMDRGGKVDFRQFSNPVPSFQPESWSFKKNIWNPLRNIWDYLIGRKRLAVSFGSAGLSAHPVAAQPGISASSHCKGCSIHGSLGVHFVLRVSGSTPIRVGVSMTAHNVGAKAKLDFNVKGRTPASFAWGRTLATLAIPGFTFEIPNIFWAGAQLKTGYGFATSKLDGEFELGTGVDIEIPDGAMVYFDFLGPNDASTGSWSPQLIKQPIDFVGNGHGVLAGGISSGIGFSVSLFKMSFTLAAVQFKFPSLSFHIGLNSPGTKPCGQIVHSETTEVDSYLSIGVSVKTGYSGGDFSIGGSSRLKRHDHLDEANSFNASLLEGFLDEAFPIDDPKTWLGALPALEDNKEGIDVTEEQASMDKRAFKGVGVSYSKNLWSHRWPWLQPKCFASRAVSVRSHPRELLGLNH</sequence>
<dbReference type="EMBL" id="FQNC01000086">
    <property type="protein sequence ID" value="SGZ26474.1"/>
    <property type="molecule type" value="Genomic_DNA"/>
</dbReference>
<protein>
    <submittedName>
        <fullName evidence="4">BQ5605_C024g09922 protein</fullName>
    </submittedName>
</protein>
<proteinExistence type="predicted"/>
<dbReference type="InterPro" id="IPR054293">
    <property type="entry name" value="DUF7029"/>
</dbReference>
<feature type="signal peptide" evidence="1">
    <location>
        <begin position="1"/>
        <end position="18"/>
    </location>
</feature>
<dbReference type="InterPro" id="IPR055647">
    <property type="entry name" value="DUF7223"/>
</dbReference>
<feature type="chain" id="PRO_5016143163" evidence="1">
    <location>
        <begin position="19"/>
        <end position="627"/>
    </location>
</feature>
<keyword evidence="1" id="KW-0732">Signal</keyword>
<dbReference type="Proteomes" id="UP000249464">
    <property type="component" value="Unassembled WGS sequence"/>
</dbReference>
<dbReference type="Pfam" id="PF22974">
    <property type="entry name" value="DUF7029"/>
    <property type="match status" value="1"/>
</dbReference>
<evidence type="ECO:0000259" key="3">
    <source>
        <dbReference type="Pfam" id="PF23865"/>
    </source>
</evidence>
<evidence type="ECO:0000256" key="1">
    <source>
        <dbReference type="SAM" id="SignalP"/>
    </source>
</evidence>
<accession>A0A2X0MQ66</accession>
<keyword evidence="5" id="KW-1185">Reference proteome</keyword>
<dbReference type="AlphaFoldDB" id="A0A2X0MQ66"/>
<evidence type="ECO:0000313" key="5">
    <source>
        <dbReference type="Proteomes" id="UP000249464"/>
    </source>
</evidence>
<dbReference type="STRING" id="796604.A0A2X0MQ66"/>
<reference evidence="4 5" key="1">
    <citation type="submission" date="2016-11" db="EMBL/GenBank/DDBJ databases">
        <authorList>
            <person name="Jaros S."/>
            <person name="Januszkiewicz K."/>
            <person name="Wedrychowicz H."/>
        </authorList>
    </citation>
    <scope>NUCLEOTIDE SEQUENCE [LARGE SCALE GENOMIC DNA]</scope>
</reference>
<feature type="domain" description="DUF7029" evidence="2">
    <location>
        <begin position="89"/>
        <end position="192"/>
    </location>
</feature>
<gene>
    <name evidence="4" type="primary">BQ5605_C024g09922</name>
    <name evidence="4" type="ORF">BQ5605_C024G09922</name>
</gene>
<name>A0A2X0MQ66_9BASI</name>
<organism evidence="4 5">
    <name type="scientific">Microbotryum silenes-dioicae</name>
    <dbReference type="NCBI Taxonomy" id="796604"/>
    <lineage>
        <taxon>Eukaryota</taxon>
        <taxon>Fungi</taxon>
        <taxon>Dikarya</taxon>
        <taxon>Basidiomycota</taxon>
        <taxon>Pucciniomycotina</taxon>
        <taxon>Microbotryomycetes</taxon>
        <taxon>Microbotryales</taxon>
        <taxon>Microbotryaceae</taxon>
        <taxon>Microbotryum</taxon>
    </lineage>
</organism>